<gene>
    <name evidence="2" type="ORF">PROFUN_05517</name>
</gene>
<dbReference type="Proteomes" id="UP000241769">
    <property type="component" value="Unassembled WGS sequence"/>
</dbReference>
<dbReference type="AlphaFoldDB" id="A0A2P6NQZ5"/>
<dbReference type="EMBL" id="MDYQ01000032">
    <property type="protein sequence ID" value="PRP86376.1"/>
    <property type="molecule type" value="Genomic_DNA"/>
</dbReference>
<accession>A0A2P6NQZ5</accession>
<evidence type="ECO:0000313" key="2">
    <source>
        <dbReference type="EMBL" id="PRP86376.1"/>
    </source>
</evidence>
<sequence length="195" mass="21706">MSVLSAGPKILSILALILLIAGSLSPWFVASYGDNGQNTRTYWLEMEPYGLGLSKDENIRPWIFAPQTTVNFVIAGGVFTGLSVIVSFLDWAKLFEDHSKWGRGLQISSTMFAWLLSDVAVAVSTRDWYYGRKAIEQNLKDFQYWAPAGMALVALSAALSFFAFVVSLILTVRRGRQETVGYSRIPMNDAPYNFT</sequence>
<proteinExistence type="predicted"/>
<feature type="transmembrane region" description="Helical" evidence="1">
    <location>
        <begin position="70"/>
        <end position="92"/>
    </location>
</feature>
<dbReference type="InParanoid" id="A0A2P6NQZ5"/>
<protein>
    <submittedName>
        <fullName evidence="2">Uncharacterized protein</fullName>
    </submittedName>
</protein>
<keyword evidence="3" id="KW-1185">Reference proteome</keyword>
<comment type="caution">
    <text evidence="2">The sequence shown here is derived from an EMBL/GenBank/DDBJ whole genome shotgun (WGS) entry which is preliminary data.</text>
</comment>
<evidence type="ECO:0000313" key="3">
    <source>
        <dbReference type="Proteomes" id="UP000241769"/>
    </source>
</evidence>
<evidence type="ECO:0000256" key="1">
    <source>
        <dbReference type="SAM" id="Phobius"/>
    </source>
</evidence>
<keyword evidence="1" id="KW-0812">Transmembrane</keyword>
<organism evidence="2 3">
    <name type="scientific">Planoprotostelium fungivorum</name>
    <dbReference type="NCBI Taxonomy" id="1890364"/>
    <lineage>
        <taxon>Eukaryota</taxon>
        <taxon>Amoebozoa</taxon>
        <taxon>Evosea</taxon>
        <taxon>Variosea</taxon>
        <taxon>Cavosteliida</taxon>
        <taxon>Cavosteliaceae</taxon>
        <taxon>Planoprotostelium</taxon>
    </lineage>
</organism>
<feature type="transmembrane region" description="Helical" evidence="1">
    <location>
        <begin position="144"/>
        <end position="170"/>
    </location>
</feature>
<reference evidence="2 3" key="1">
    <citation type="journal article" date="2018" name="Genome Biol. Evol.">
        <title>Multiple Roots of Fruiting Body Formation in Amoebozoa.</title>
        <authorList>
            <person name="Hillmann F."/>
            <person name="Forbes G."/>
            <person name="Novohradska S."/>
            <person name="Ferling I."/>
            <person name="Riege K."/>
            <person name="Groth M."/>
            <person name="Westermann M."/>
            <person name="Marz M."/>
            <person name="Spaller T."/>
            <person name="Winckler T."/>
            <person name="Schaap P."/>
            <person name="Glockner G."/>
        </authorList>
    </citation>
    <scope>NUCLEOTIDE SEQUENCE [LARGE SCALE GENOMIC DNA]</scope>
    <source>
        <strain evidence="2 3">Jena</strain>
    </source>
</reference>
<name>A0A2P6NQZ5_9EUKA</name>
<keyword evidence="1" id="KW-1133">Transmembrane helix</keyword>
<keyword evidence="1" id="KW-0472">Membrane</keyword>